<dbReference type="InterPro" id="IPR029063">
    <property type="entry name" value="SAM-dependent_MTases_sf"/>
</dbReference>
<reference evidence="2" key="1">
    <citation type="submission" date="2020-04" db="EMBL/GenBank/DDBJ databases">
        <authorList>
            <person name="Zhang T."/>
        </authorList>
    </citation>
    <scope>NUCLEOTIDE SEQUENCE</scope>
    <source>
        <strain evidence="2">HKST-UBA01</strain>
    </source>
</reference>
<dbReference type="AlphaFoldDB" id="A0A955LIN3"/>
<dbReference type="GO" id="GO:0032259">
    <property type="term" value="P:methylation"/>
    <property type="evidence" value="ECO:0007669"/>
    <property type="project" value="UniProtKB-KW"/>
</dbReference>
<evidence type="ECO:0000259" key="1">
    <source>
        <dbReference type="Pfam" id="PF08484"/>
    </source>
</evidence>
<dbReference type="Gene3D" id="3.40.50.150">
    <property type="entry name" value="Vaccinia Virus protein VP39"/>
    <property type="match status" value="1"/>
</dbReference>
<evidence type="ECO:0000313" key="2">
    <source>
        <dbReference type="EMBL" id="MCA9390546.1"/>
    </source>
</evidence>
<dbReference type="EMBL" id="JAGQKX010000126">
    <property type="protein sequence ID" value="MCA9390546.1"/>
    <property type="molecule type" value="Genomic_DNA"/>
</dbReference>
<dbReference type="Proteomes" id="UP000701698">
    <property type="component" value="Unassembled WGS sequence"/>
</dbReference>
<feature type="non-terminal residue" evidence="2">
    <location>
        <position position="1"/>
    </location>
</feature>
<organism evidence="2 3">
    <name type="scientific">candidate division WWE3 bacterium</name>
    <dbReference type="NCBI Taxonomy" id="2053526"/>
    <lineage>
        <taxon>Bacteria</taxon>
        <taxon>Katanobacteria</taxon>
    </lineage>
</organism>
<dbReference type="Pfam" id="PF08484">
    <property type="entry name" value="Methyltransf_14"/>
    <property type="match status" value="1"/>
</dbReference>
<dbReference type="InterPro" id="IPR013691">
    <property type="entry name" value="MeTrfase_14"/>
</dbReference>
<dbReference type="PANTHER" id="PTHR43861:SF5">
    <property type="entry name" value="BLL5978 PROTEIN"/>
    <property type="match status" value="1"/>
</dbReference>
<dbReference type="PANTHER" id="PTHR43861">
    <property type="entry name" value="TRANS-ACONITATE 2-METHYLTRANSFERASE-RELATED"/>
    <property type="match status" value="1"/>
</dbReference>
<accession>A0A955LIN3</accession>
<name>A0A955LIN3_UNCKA</name>
<sequence length="355" mass="39843">TQLTHHVNPEKLFRHYLYVPSTSQTMLMHFDAMAADLVERFGLQGALTIDVGSNDGTLLRYFQKRGAQVLGIDPAENLAKIANEKGIPTVADFFGPKTAQLVRTQHGGARLITATNCLAHMPDIFHSVNAVSLLLDDDGVFVAEFPYLWDMLDKVEFDTIYHEHYYYLSIMPLVELFRFWGMRIFDVERLPEIHGGSIRVFACKEQASYETTEAVYAITASERIRGFDQPFAYDLFAANVHALQQALREALEGAYRRGERVIGIGAPAKASVLLNSAKINSQLLPHIVDSIPLKQGRLLPGLGIPVHAEEEFEELDADTGLVLPWNFAKEIRRKYDWFVNGGGKLFVAVPRLQPL</sequence>
<dbReference type="Pfam" id="PF13489">
    <property type="entry name" value="Methyltransf_23"/>
    <property type="match status" value="1"/>
</dbReference>
<comment type="caution">
    <text evidence="2">The sequence shown here is derived from an EMBL/GenBank/DDBJ whole genome shotgun (WGS) entry which is preliminary data.</text>
</comment>
<gene>
    <name evidence="2" type="ORF">KC571_04020</name>
</gene>
<dbReference type="SUPFAM" id="SSF53335">
    <property type="entry name" value="S-adenosyl-L-methionine-dependent methyltransferases"/>
    <property type="match status" value="1"/>
</dbReference>
<keyword evidence="2" id="KW-0489">Methyltransferase</keyword>
<feature type="domain" description="C-methyltransferase" evidence="1">
    <location>
        <begin position="193"/>
        <end position="350"/>
    </location>
</feature>
<protein>
    <submittedName>
        <fullName evidence="2">Methyltransferase domain-containing protein</fullName>
    </submittedName>
</protein>
<keyword evidence="2" id="KW-0808">Transferase</keyword>
<proteinExistence type="predicted"/>
<dbReference type="Gene3D" id="3.40.50.720">
    <property type="entry name" value="NAD(P)-binding Rossmann-like Domain"/>
    <property type="match status" value="1"/>
</dbReference>
<evidence type="ECO:0000313" key="3">
    <source>
        <dbReference type="Proteomes" id="UP000701698"/>
    </source>
</evidence>
<reference evidence="2" key="2">
    <citation type="journal article" date="2021" name="Microbiome">
        <title>Successional dynamics and alternative stable states in a saline activated sludge microbial community over 9 years.</title>
        <authorList>
            <person name="Wang Y."/>
            <person name="Ye J."/>
            <person name="Ju F."/>
            <person name="Liu L."/>
            <person name="Boyd J.A."/>
            <person name="Deng Y."/>
            <person name="Parks D.H."/>
            <person name="Jiang X."/>
            <person name="Yin X."/>
            <person name="Woodcroft B.J."/>
            <person name="Tyson G.W."/>
            <person name="Hugenholtz P."/>
            <person name="Polz M.F."/>
            <person name="Zhang T."/>
        </authorList>
    </citation>
    <scope>NUCLEOTIDE SEQUENCE</scope>
    <source>
        <strain evidence="2">HKST-UBA01</strain>
    </source>
</reference>
<dbReference type="GO" id="GO:0008168">
    <property type="term" value="F:methyltransferase activity"/>
    <property type="evidence" value="ECO:0007669"/>
    <property type="project" value="UniProtKB-KW"/>
</dbReference>